<keyword evidence="3" id="KW-1185">Reference proteome</keyword>
<dbReference type="AlphaFoldDB" id="A0AAN8I286"/>
<dbReference type="EMBL" id="JAKLMC020000024">
    <property type="protein sequence ID" value="KAK5950807.1"/>
    <property type="molecule type" value="Genomic_DNA"/>
</dbReference>
<name>A0AAN8I286_9EURO</name>
<feature type="signal peptide" evidence="1">
    <location>
        <begin position="1"/>
        <end position="22"/>
    </location>
</feature>
<sequence>MLRTNLYLLALAGVPALRLVSAEEYLGYCASDYATDCVKLTYEAKKCFPLKNPEKYGDKGSIFINLLENVRCHMYVDVDCNANVNAPVSDHIDNTGKMWEWTRDDVAHAYRCGPWPV</sequence>
<feature type="chain" id="PRO_5042890935" evidence="1">
    <location>
        <begin position="23"/>
        <end position="117"/>
    </location>
</feature>
<keyword evidence="1" id="KW-0732">Signal</keyword>
<evidence type="ECO:0000313" key="2">
    <source>
        <dbReference type="EMBL" id="KAK5950807.1"/>
    </source>
</evidence>
<organism evidence="2 3">
    <name type="scientific">Knufia fluminis</name>
    <dbReference type="NCBI Taxonomy" id="191047"/>
    <lineage>
        <taxon>Eukaryota</taxon>
        <taxon>Fungi</taxon>
        <taxon>Dikarya</taxon>
        <taxon>Ascomycota</taxon>
        <taxon>Pezizomycotina</taxon>
        <taxon>Eurotiomycetes</taxon>
        <taxon>Chaetothyriomycetidae</taxon>
        <taxon>Chaetothyriales</taxon>
        <taxon>Trichomeriaceae</taxon>
        <taxon>Knufia</taxon>
    </lineage>
</organism>
<protein>
    <submittedName>
        <fullName evidence="2">Uncharacterized protein</fullName>
    </submittedName>
</protein>
<evidence type="ECO:0000256" key="1">
    <source>
        <dbReference type="SAM" id="SignalP"/>
    </source>
</evidence>
<gene>
    <name evidence="2" type="ORF">OHC33_008190</name>
</gene>
<comment type="caution">
    <text evidence="2">The sequence shown here is derived from an EMBL/GenBank/DDBJ whole genome shotgun (WGS) entry which is preliminary data.</text>
</comment>
<evidence type="ECO:0000313" key="3">
    <source>
        <dbReference type="Proteomes" id="UP001316803"/>
    </source>
</evidence>
<dbReference type="Proteomes" id="UP001316803">
    <property type="component" value="Unassembled WGS sequence"/>
</dbReference>
<accession>A0AAN8I286</accession>
<reference evidence="2 3" key="1">
    <citation type="submission" date="2022-12" db="EMBL/GenBank/DDBJ databases">
        <title>Genomic features and morphological characterization of a novel Knufia sp. strain isolated from spacecraft assembly facility.</title>
        <authorList>
            <person name="Teixeira M."/>
            <person name="Chander A.M."/>
            <person name="Stajich J.E."/>
            <person name="Venkateswaran K."/>
        </authorList>
    </citation>
    <scope>NUCLEOTIDE SEQUENCE [LARGE SCALE GENOMIC DNA]</scope>
    <source>
        <strain evidence="2 3">FJI-L2-BK-P2</strain>
    </source>
</reference>
<proteinExistence type="predicted"/>